<evidence type="ECO:0000313" key="3">
    <source>
        <dbReference type="EMBL" id="RCK57160.1"/>
    </source>
</evidence>
<name>A0A367XVB0_9MICO</name>
<keyword evidence="1" id="KW-1133">Transmembrane helix</keyword>
<evidence type="ECO:0000259" key="2">
    <source>
        <dbReference type="Pfam" id="PF03703"/>
    </source>
</evidence>
<dbReference type="Proteomes" id="UP000253508">
    <property type="component" value="Unassembled WGS sequence"/>
</dbReference>
<protein>
    <submittedName>
        <fullName evidence="3">PH domain-containing protein</fullName>
    </submittedName>
</protein>
<evidence type="ECO:0000313" key="4">
    <source>
        <dbReference type="Proteomes" id="UP000253508"/>
    </source>
</evidence>
<feature type="transmembrane region" description="Helical" evidence="1">
    <location>
        <begin position="49"/>
        <end position="69"/>
    </location>
</feature>
<dbReference type="AlphaFoldDB" id="A0A367XVB0"/>
<keyword evidence="1" id="KW-0812">Transmembrane</keyword>
<evidence type="ECO:0000256" key="1">
    <source>
        <dbReference type="SAM" id="Phobius"/>
    </source>
</evidence>
<dbReference type="RefSeq" id="WP_114118598.1">
    <property type="nucleotide sequence ID" value="NZ_BMHU01000005.1"/>
</dbReference>
<dbReference type="OrthoDB" id="4990503at2"/>
<gene>
    <name evidence="3" type="ORF">DTO57_12705</name>
</gene>
<organism evidence="3 4">
    <name type="scientific">Microbacterium sorbitolivorans</name>
    <dbReference type="NCBI Taxonomy" id="1867410"/>
    <lineage>
        <taxon>Bacteria</taxon>
        <taxon>Bacillati</taxon>
        <taxon>Actinomycetota</taxon>
        <taxon>Actinomycetes</taxon>
        <taxon>Micrococcales</taxon>
        <taxon>Microbacteriaceae</taxon>
        <taxon>Microbacterium</taxon>
    </lineage>
</organism>
<reference evidence="3 4" key="1">
    <citation type="submission" date="2018-07" db="EMBL/GenBank/DDBJ databases">
        <title>Microbacterium endoborsara sp. nov., a novel actinobacterium isolated from Borszczowia aralocaspica.</title>
        <authorList>
            <person name="An D."/>
        </authorList>
    </citation>
    <scope>NUCLEOTIDE SEQUENCE [LARGE SCALE GENOMIC DNA]</scope>
    <source>
        <strain evidence="3 4">C1.15228</strain>
    </source>
</reference>
<dbReference type="Pfam" id="PF03703">
    <property type="entry name" value="bPH_2"/>
    <property type="match status" value="1"/>
</dbReference>
<dbReference type="PANTHER" id="PTHR37938:SF1">
    <property type="entry name" value="BLL0215 PROTEIN"/>
    <property type="match status" value="1"/>
</dbReference>
<sequence>MTAQQELRIATFRRGAELLVFPAILLIAVAGATGYLYTNLPDPYEDWMLFAAAGAIVLLGVVLPWWIWASRTYILTTRRIIVARGLVIRRRSELMHATGYGIEVVRGPIQRLFGRGTLILSSGGFELALKGVHSPRLVRETLSDQIEICQILAHRQAQQAAADPFMRTDV</sequence>
<dbReference type="InterPro" id="IPR005182">
    <property type="entry name" value="YdbS-like_PH"/>
</dbReference>
<feature type="transmembrane region" description="Helical" evidence="1">
    <location>
        <begin position="18"/>
        <end position="37"/>
    </location>
</feature>
<comment type="caution">
    <text evidence="3">The sequence shown here is derived from an EMBL/GenBank/DDBJ whole genome shotgun (WGS) entry which is preliminary data.</text>
</comment>
<accession>A0A367XVB0</accession>
<keyword evidence="1" id="KW-0472">Membrane</keyword>
<dbReference type="PANTHER" id="PTHR37938">
    <property type="entry name" value="BLL0215 PROTEIN"/>
    <property type="match status" value="1"/>
</dbReference>
<keyword evidence="4" id="KW-1185">Reference proteome</keyword>
<dbReference type="EMBL" id="QORO01000005">
    <property type="protein sequence ID" value="RCK57160.1"/>
    <property type="molecule type" value="Genomic_DNA"/>
</dbReference>
<proteinExistence type="predicted"/>
<feature type="domain" description="YdbS-like PH" evidence="2">
    <location>
        <begin position="68"/>
        <end position="124"/>
    </location>
</feature>